<feature type="compositionally biased region" description="Polar residues" evidence="1">
    <location>
        <begin position="36"/>
        <end position="48"/>
    </location>
</feature>
<feature type="region of interest" description="Disordered" evidence="1">
    <location>
        <begin position="662"/>
        <end position="681"/>
    </location>
</feature>
<evidence type="ECO:0000313" key="2">
    <source>
        <dbReference type="EMBL" id="GAQ89000.1"/>
    </source>
</evidence>
<dbReference type="OrthoDB" id="568463at2759"/>
<dbReference type="EMBL" id="DF237426">
    <property type="protein sequence ID" value="GAQ89000.1"/>
    <property type="molecule type" value="Genomic_DNA"/>
</dbReference>
<reference evidence="2 3" key="1">
    <citation type="journal article" date="2014" name="Nat. Commun.">
        <title>Klebsormidium flaccidum genome reveals primary factors for plant terrestrial adaptation.</title>
        <authorList>
            <person name="Hori K."/>
            <person name="Maruyama F."/>
            <person name="Fujisawa T."/>
            <person name="Togashi T."/>
            <person name="Yamamoto N."/>
            <person name="Seo M."/>
            <person name="Sato S."/>
            <person name="Yamada T."/>
            <person name="Mori H."/>
            <person name="Tajima N."/>
            <person name="Moriyama T."/>
            <person name="Ikeuchi M."/>
            <person name="Watanabe M."/>
            <person name="Wada H."/>
            <person name="Kobayashi K."/>
            <person name="Saito M."/>
            <person name="Masuda T."/>
            <person name="Sasaki-Sekimoto Y."/>
            <person name="Mashiguchi K."/>
            <person name="Awai K."/>
            <person name="Shimojima M."/>
            <person name="Masuda S."/>
            <person name="Iwai M."/>
            <person name="Nobusawa T."/>
            <person name="Narise T."/>
            <person name="Kondo S."/>
            <person name="Saito H."/>
            <person name="Sato R."/>
            <person name="Murakawa M."/>
            <person name="Ihara Y."/>
            <person name="Oshima-Yamada Y."/>
            <person name="Ohtaka K."/>
            <person name="Satoh M."/>
            <person name="Sonobe K."/>
            <person name="Ishii M."/>
            <person name="Ohtani R."/>
            <person name="Kanamori-Sato M."/>
            <person name="Honoki R."/>
            <person name="Miyazaki D."/>
            <person name="Mochizuki H."/>
            <person name="Umetsu J."/>
            <person name="Higashi K."/>
            <person name="Shibata D."/>
            <person name="Kamiya Y."/>
            <person name="Sato N."/>
            <person name="Nakamura Y."/>
            <person name="Tabata S."/>
            <person name="Ida S."/>
            <person name="Kurokawa K."/>
            <person name="Ohta H."/>
        </authorList>
    </citation>
    <scope>NUCLEOTIDE SEQUENCE [LARGE SCALE GENOMIC DNA]</scope>
    <source>
        <strain evidence="2 3">NIES-2285</strain>
    </source>
</reference>
<protein>
    <recommendedName>
        <fullName evidence="4">MYCBP-associated protein</fullName>
    </recommendedName>
</protein>
<dbReference type="STRING" id="105231.A0A1Y1IDK4"/>
<accession>A0A1Y1IDK4</accession>
<feature type="region of interest" description="Disordered" evidence="1">
    <location>
        <begin position="334"/>
        <end position="360"/>
    </location>
</feature>
<dbReference type="InterPro" id="IPR032707">
    <property type="entry name" value="MYCBPAP"/>
</dbReference>
<keyword evidence="3" id="KW-1185">Reference proteome</keyword>
<feature type="compositionally biased region" description="Low complexity" evidence="1">
    <location>
        <begin position="138"/>
        <end position="154"/>
    </location>
</feature>
<evidence type="ECO:0000256" key="1">
    <source>
        <dbReference type="SAM" id="MobiDB-lite"/>
    </source>
</evidence>
<dbReference type="PANTHER" id="PTHR48421">
    <property type="entry name" value="MYCBP-ASSOCIATED PROTEIN"/>
    <property type="match status" value="1"/>
</dbReference>
<organism evidence="2 3">
    <name type="scientific">Klebsormidium nitens</name>
    <name type="common">Green alga</name>
    <name type="synonym">Ulothrix nitens</name>
    <dbReference type="NCBI Taxonomy" id="105231"/>
    <lineage>
        <taxon>Eukaryota</taxon>
        <taxon>Viridiplantae</taxon>
        <taxon>Streptophyta</taxon>
        <taxon>Klebsormidiophyceae</taxon>
        <taxon>Klebsormidiales</taxon>
        <taxon>Klebsormidiaceae</taxon>
        <taxon>Klebsormidium</taxon>
    </lineage>
</organism>
<evidence type="ECO:0008006" key="4">
    <source>
        <dbReference type="Google" id="ProtNLM"/>
    </source>
</evidence>
<dbReference type="OMA" id="RDEMAYV"/>
<dbReference type="Pfam" id="PF14646">
    <property type="entry name" value="MYCBPAP"/>
    <property type="match status" value="1"/>
</dbReference>
<proteinExistence type="predicted"/>
<feature type="region of interest" description="Disordered" evidence="1">
    <location>
        <begin position="138"/>
        <end position="167"/>
    </location>
</feature>
<gene>
    <name evidence="2" type="ORF">KFL_004770070</name>
</gene>
<feature type="compositionally biased region" description="Polar residues" evidence="1">
    <location>
        <begin position="155"/>
        <end position="164"/>
    </location>
</feature>
<dbReference type="PANTHER" id="PTHR48421:SF1">
    <property type="entry name" value="MYCBP-ASSOCIATED PROTEIN"/>
    <property type="match status" value="1"/>
</dbReference>
<feature type="region of interest" description="Disordered" evidence="1">
    <location>
        <begin position="33"/>
        <end position="52"/>
    </location>
</feature>
<feature type="region of interest" description="Disordered" evidence="1">
    <location>
        <begin position="747"/>
        <end position="780"/>
    </location>
</feature>
<evidence type="ECO:0000313" key="3">
    <source>
        <dbReference type="Proteomes" id="UP000054558"/>
    </source>
</evidence>
<name>A0A1Y1IDK4_KLENI</name>
<sequence>MADPTLFALAPVQLPAISGLKAKTKKVIVVRRTTRPSENGESTSSSVPTLPIIKQRESWTERAYSTSPISEWRDTAAQQATSSRTELGQLPSLGASADHFLVADVSSQRSAERDVSQDANPDEFGALILANTARIKQESLQESSSQSDAAAQLANESSELTSGSDIREDYPPEIAAAIQASEDGGAAIKEAYERRRQHRRELAMQASLLHQQQQEEEEHLLASQTIVAGAEARAFGKWQEAQDEWAKVKRSVMAQTGKPESELVMERGPEFRTLKEAKDHLEAAKPTEEKFSGPAMWEMSLRNHWTISYPVGNIFGRVFAPPCSARPKELERIGRPETEANGTEKGLGTGTRSRSWLESETVKQRQHKLRKEMLKLQPYEPEIDGLQVVGYSIEAGLSAAAAAPITLKEVEKELAASDNHAYTQLLEERARAPAAATSALPAALEETPGQSGPALEMAAGRVTLCAAAGAVATEVLEVSNTGSTVLFYRWEREGDAAAAGPTGKSAEGLGRFYQMDMEGALRPGERKGFAFSFRSREPGTWLDSWRLVTEPRVTSATESLILKGIAFETETPSRAASRSEVEADLATRVRARAVEEAIQALVDGVQTPNPRGAEAPEDPEEVAREMDFVRANLGSGEPLYFRPDARASAICDAVIAIEDRASEAAEGQTEEGASTSKRRWDGSVNRLNERLTALGTAGGAEGLRQRFGELNEKLKVPPNRRALLRRAVYLALTSAADTIVDGVETAREGDARGEADAAAAEGPGDGARGESEEAGAELADAELDEEVLRARAEAKERAFREEAVRQATNRAAEALDGLEWNLEIADAAVCTILDGKVRALLEKTESSQADRASLDWEVFALERQKQRLLHG</sequence>
<dbReference type="AlphaFoldDB" id="A0A1Y1IDK4"/>
<dbReference type="Proteomes" id="UP000054558">
    <property type="component" value="Unassembled WGS sequence"/>
</dbReference>